<evidence type="ECO:0000259" key="2">
    <source>
        <dbReference type="Pfam" id="PF26640"/>
    </source>
</evidence>
<feature type="domain" description="Heterokaryon incompatibility" evidence="1">
    <location>
        <begin position="24"/>
        <end position="114"/>
    </location>
</feature>
<organism evidence="3 4">
    <name type="scientific">Fusarium irregulare</name>
    <dbReference type="NCBI Taxonomy" id="2494466"/>
    <lineage>
        <taxon>Eukaryota</taxon>
        <taxon>Fungi</taxon>
        <taxon>Dikarya</taxon>
        <taxon>Ascomycota</taxon>
        <taxon>Pezizomycotina</taxon>
        <taxon>Sordariomycetes</taxon>
        <taxon>Hypocreomycetidae</taxon>
        <taxon>Hypocreales</taxon>
        <taxon>Nectriaceae</taxon>
        <taxon>Fusarium</taxon>
        <taxon>Fusarium incarnatum-equiseti species complex</taxon>
    </lineage>
</organism>
<evidence type="ECO:0000313" key="3">
    <source>
        <dbReference type="EMBL" id="KAJ4002809.1"/>
    </source>
</evidence>
<accession>A0A9W8PDC0</accession>
<dbReference type="InterPro" id="IPR010730">
    <property type="entry name" value="HET"/>
</dbReference>
<keyword evidence="4" id="KW-1185">Reference proteome</keyword>
<dbReference type="OrthoDB" id="20872at2759"/>
<name>A0A9W8PDC0_9HYPO</name>
<dbReference type="PANTHER" id="PTHR10622:SF12">
    <property type="entry name" value="HET DOMAIN-CONTAINING PROTEIN"/>
    <property type="match status" value="1"/>
</dbReference>
<comment type="caution">
    <text evidence="3">The sequence shown here is derived from an EMBL/GenBank/DDBJ whole genome shotgun (WGS) entry which is preliminary data.</text>
</comment>
<proteinExistence type="predicted"/>
<evidence type="ECO:0008006" key="5">
    <source>
        <dbReference type="Google" id="ProtNLM"/>
    </source>
</evidence>
<dbReference type="AlphaFoldDB" id="A0A9W8PDC0"/>
<sequence length="538" mass="61247">MWLINTSTIKLERANPDDLSSTPYAILSHTWGEHEVTYEDMMEQSQALQTLGYIKILKTCELAREKGISYAWVDTCCIDKRSSAELAEAINSMFRWYKQATVCFAHLEDLDPQDESGIDFSDRWKDCRWFTRGWTLQELIAPEKLDFYDSAWRFRGTKAELCHLISGITRIEHKVLNNNASLESIPLARRMSWAAKRKTTRVEDIAYCLLGIFDVNMPMLYGEGTKAFERLQEEIIKQTTDMSIFAWKANDTSQTYRGILAQSPAEFAHCQHLSQAPSMRTGYETAMTNKGLRLVTFLGKGSILNLACCLPDRSRRGGNIGIYLTKTADGYVRSTPTELFEGRDSHLWAGARYKIFIRKRVTPFVSEKLKSDLAMNIAALVTISQGYRMHTFTAKPADLWDKNSHSFITNTYPNFTGFLDFEVSDSSRSFVSKRIFVVCGLRKKDSPPGLESWAAVYSASDTLDSKIIMDCVNEYYISYGDELYLQELRSRIYLQYNDFPREISVLSSDGLHDLVVSAKLRESPDGTEAIEVIVKGPS</sequence>
<dbReference type="EMBL" id="JAPDHF010000030">
    <property type="protein sequence ID" value="KAJ4002809.1"/>
    <property type="molecule type" value="Genomic_DNA"/>
</dbReference>
<dbReference type="InterPro" id="IPR058525">
    <property type="entry name" value="DUF8212"/>
</dbReference>
<protein>
    <recommendedName>
        <fullName evidence="5">Heterokaryon incompatibility domain-containing protein</fullName>
    </recommendedName>
</protein>
<reference evidence="3" key="1">
    <citation type="submission" date="2022-10" db="EMBL/GenBank/DDBJ databases">
        <title>Fusarium specimens isolated from Avocado Roots.</title>
        <authorList>
            <person name="Stajich J."/>
            <person name="Roper C."/>
            <person name="Heimlech-Rivalta G."/>
        </authorList>
    </citation>
    <scope>NUCLEOTIDE SEQUENCE</scope>
    <source>
        <strain evidence="3">CF00143</strain>
    </source>
</reference>
<gene>
    <name evidence="3" type="ORF">NW766_012743</name>
</gene>
<dbReference type="Pfam" id="PF26640">
    <property type="entry name" value="DUF8212"/>
    <property type="match status" value="1"/>
</dbReference>
<evidence type="ECO:0000259" key="1">
    <source>
        <dbReference type="Pfam" id="PF06985"/>
    </source>
</evidence>
<feature type="domain" description="DUF8212" evidence="2">
    <location>
        <begin position="226"/>
        <end position="258"/>
    </location>
</feature>
<evidence type="ECO:0000313" key="4">
    <source>
        <dbReference type="Proteomes" id="UP001152130"/>
    </source>
</evidence>
<dbReference type="PANTHER" id="PTHR10622">
    <property type="entry name" value="HET DOMAIN-CONTAINING PROTEIN"/>
    <property type="match status" value="1"/>
</dbReference>
<dbReference type="Proteomes" id="UP001152130">
    <property type="component" value="Unassembled WGS sequence"/>
</dbReference>
<dbReference type="Pfam" id="PF06985">
    <property type="entry name" value="HET"/>
    <property type="match status" value="1"/>
</dbReference>